<evidence type="ECO:0000313" key="3">
    <source>
        <dbReference type="Proteomes" id="UP001366060"/>
    </source>
</evidence>
<reference evidence="2 3" key="1">
    <citation type="submission" date="2024-02" db="EMBL/GenBank/DDBJ databases">
        <title>Bacteria isolated from the canopy kelp, Nereocystis luetkeana.</title>
        <authorList>
            <person name="Pfister C.A."/>
            <person name="Younker I.T."/>
            <person name="Light S.H."/>
        </authorList>
    </citation>
    <scope>NUCLEOTIDE SEQUENCE [LARGE SCALE GENOMIC DNA]</scope>
    <source>
        <strain evidence="2 3">TI.2.07</strain>
    </source>
</reference>
<keyword evidence="1" id="KW-0812">Transmembrane</keyword>
<feature type="transmembrane region" description="Helical" evidence="1">
    <location>
        <begin position="15"/>
        <end position="34"/>
    </location>
</feature>
<organism evidence="2 3">
    <name type="scientific">Psychromonas arctica</name>
    <dbReference type="NCBI Taxonomy" id="168275"/>
    <lineage>
        <taxon>Bacteria</taxon>
        <taxon>Pseudomonadati</taxon>
        <taxon>Pseudomonadota</taxon>
        <taxon>Gammaproteobacteria</taxon>
        <taxon>Alteromonadales</taxon>
        <taxon>Psychromonadaceae</taxon>
        <taxon>Psychromonas</taxon>
    </lineage>
</organism>
<feature type="transmembrane region" description="Helical" evidence="1">
    <location>
        <begin position="95"/>
        <end position="116"/>
    </location>
</feature>
<comment type="caution">
    <text evidence="2">The sequence shown here is derived from an EMBL/GenBank/DDBJ whole genome shotgun (WGS) entry which is preliminary data.</text>
</comment>
<dbReference type="RefSeq" id="WP_341626931.1">
    <property type="nucleotide sequence ID" value="NZ_JBAKBA010000005.1"/>
</dbReference>
<accession>A0ABU9H8N9</accession>
<dbReference type="EMBL" id="JBAKBA010000005">
    <property type="protein sequence ID" value="MEL0658239.1"/>
    <property type="molecule type" value="Genomic_DNA"/>
</dbReference>
<sequence length="135" mass="15758">MSVCLPAKFSYRNSLEWVTAFITCLLILGVIQTFVIGRHFIIPTAILTLSILLGNLTAYAFMGKLWAKRIVFWLYLIFTSHVFFALFWAKKYREILEQAFVPSFAIIFLLFAFLLVQYNRKNRLFICNKSDAKNN</sequence>
<keyword evidence="1" id="KW-1133">Transmembrane helix</keyword>
<protein>
    <submittedName>
        <fullName evidence="2">Uncharacterized protein</fullName>
    </submittedName>
</protein>
<keyword evidence="3" id="KW-1185">Reference proteome</keyword>
<evidence type="ECO:0000256" key="1">
    <source>
        <dbReference type="SAM" id="Phobius"/>
    </source>
</evidence>
<dbReference type="Proteomes" id="UP001366060">
    <property type="component" value="Unassembled WGS sequence"/>
</dbReference>
<name>A0ABU9H8N9_9GAMM</name>
<gene>
    <name evidence="2" type="ORF">V6255_03715</name>
</gene>
<feature type="transmembrane region" description="Helical" evidence="1">
    <location>
        <begin position="70"/>
        <end position="89"/>
    </location>
</feature>
<proteinExistence type="predicted"/>
<evidence type="ECO:0000313" key="2">
    <source>
        <dbReference type="EMBL" id="MEL0658239.1"/>
    </source>
</evidence>
<feature type="transmembrane region" description="Helical" evidence="1">
    <location>
        <begin position="40"/>
        <end position="61"/>
    </location>
</feature>
<keyword evidence="1" id="KW-0472">Membrane</keyword>